<dbReference type="Pfam" id="PF02482">
    <property type="entry name" value="Ribosomal_S30AE"/>
    <property type="match status" value="1"/>
</dbReference>
<proteinExistence type="predicted"/>
<dbReference type="AlphaFoldDB" id="A0A2M8LEF8"/>
<accession>A0A2M8LEF8</accession>
<dbReference type="InterPro" id="IPR036567">
    <property type="entry name" value="RHF-like"/>
</dbReference>
<keyword evidence="1" id="KW-0810">Translation regulation</keyword>
<dbReference type="InterPro" id="IPR050574">
    <property type="entry name" value="HPF/YfiA_ribosome-assoc"/>
</dbReference>
<dbReference type="SUPFAM" id="SSF69754">
    <property type="entry name" value="Ribosome binding protein Y (YfiA homologue)"/>
    <property type="match status" value="1"/>
</dbReference>
<evidence type="ECO:0000313" key="2">
    <source>
        <dbReference type="EMBL" id="PJE75823.1"/>
    </source>
</evidence>
<organism evidence="2 3">
    <name type="scientific">Candidatus Uhrbacteria bacterium CG10_big_fil_rev_8_21_14_0_10_48_11</name>
    <dbReference type="NCBI Taxonomy" id="1975037"/>
    <lineage>
        <taxon>Bacteria</taxon>
        <taxon>Candidatus Uhriibacteriota</taxon>
    </lineage>
</organism>
<dbReference type="PANTHER" id="PTHR33231">
    <property type="entry name" value="30S RIBOSOMAL PROTEIN"/>
    <property type="match status" value="1"/>
</dbReference>
<dbReference type="Proteomes" id="UP000231152">
    <property type="component" value="Unassembled WGS sequence"/>
</dbReference>
<dbReference type="EMBL" id="PFET01000009">
    <property type="protein sequence ID" value="PJE75823.1"/>
    <property type="molecule type" value="Genomic_DNA"/>
</dbReference>
<sequence>MNIHIKAIDIELTSALDTYVQQKIGALVKFYPDVLRIEVEVERTTQHHQKGEKLFRSGAKVAIPKHTFFAEAYAADMYRAIDVLRDELKKEMNRLKTKRLDKSRGKA</sequence>
<dbReference type="GO" id="GO:0022627">
    <property type="term" value="C:cytosolic small ribosomal subunit"/>
    <property type="evidence" value="ECO:0007669"/>
    <property type="project" value="TreeGrafter"/>
</dbReference>
<dbReference type="GO" id="GO:0045900">
    <property type="term" value="P:negative regulation of translational elongation"/>
    <property type="evidence" value="ECO:0007669"/>
    <property type="project" value="TreeGrafter"/>
</dbReference>
<dbReference type="InterPro" id="IPR003489">
    <property type="entry name" value="RHF/RaiA"/>
</dbReference>
<name>A0A2M8LEF8_9BACT</name>
<dbReference type="CDD" id="cd00552">
    <property type="entry name" value="RaiA"/>
    <property type="match status" value="1"/>
</dbReference>
<dbReference type="Gene3D" id="3.30.160.100">
    <property type="entry name" value="Ribosome hibernation promotion factor-like"/>
    <property type="match status" value="1"/>
</dbReference>
<dbReference type="GO" id="GO:0043024">
    <property type="term" value="F:ribosomal small subunit binding"/>
    <property type="evidence" value="ECO:0007669"/>
    <property type="project" value="TreeGrafter"/>
</dbReference>
<comment type="caution">
    <text evidence="2">The sequence shown here is derived from an EMBL/GenBank/DDBJ whole genome shotgun (WGS) entry which is preliminary data.</text>
</comment>
<dbReference type="PANTHER" id="PTHR33231:SF1">
    <property type="entry name" value="30S RIBOSOMAL PROTEIN"/>
    <property type="match status" value="1"/>
</dbReference>
<gene>
    <name evidence="2" type="primary">raiA</name>
    <name evidence="2" type="ORF">COV04_02670</name>
</gene>
<evidence type="ECO:0000256" key="1">
    <source>
        <dbReference type="ARBA" id="ARBA00022845"/>
    </source>
</evidence>
<evidence type="ECO:0000313" key="3">
    <source>
        <dbReference type="Proteomes" id="UP000231152"/>
    </source>
</evidence>
<dbReference type="NCBIfam" id="TIGR00741">
    <property type="entry name" value="yfiA"/>
    <property type="match status" value="1"/>
</dbReference>
<protein>
    <submittedName>
        <fullName evidence="2">Ribosomal subunit interface protein</fullName>
    </submittedName>
</protein>
<reference evidence="2 3" key="1">
    <citation type="submission" date="2017-09" db="EMBL/GenBank/DDBJ databases">
        <title>Depth-based differentiation of microbial function through sediment-hosted aquifers and enrichment of novel symbionts in the deep terrestrial subsurface.</title>
        <authorList>
            <person name="Probst A.J."/>
            <person name="Ladd B."/>
            <person name="Jarett J.K."/>
            <person name="Geller-Mcgrath D.E."/>
            <person name="Sieber C.M."/>
            <person name="Emerson J.B."/>
            <person name="Anantharaman K."/>
            <person name="Thomas B.C."/>
            <person name="Malmstrom R."/>
            <person name="Stieglmeier M."/>
            <person name="Klingl A."/>
            <person name="Woyke T."/>
            <person name="Ryan C.M."/>
            <person name="Banfield J.F."/>
        </authorList>
    </citation>
    <scope>NUCLEOTIDE SEQUENCE [LARGE SCALE GENOMIC DNA]</scope>
    <source>
        <strain evidence="2">CG10_big_fil_rev_8_21_14_0_10_48_11</strain>
    </source>
</reference>